<dbReference type="GO" id="GO:0032259">
    <property type="term" value="P:methylation"/>
    <property type="evidence" value="ECO:0007669"/>
    <property type="project" value="UniProtKB-KW"/>
</dbReference>
<gene>
    <name evidence="6" type="ORF">CUN48_05555</name>
</gene>
<organism evidence="6 7">
    <name type="scientific">Candidatus Thermofonsia Clade 3 bacterium</name>
    <dbReference type="NCBI Taxonomy" id="2364212"/>
    <lineage>
        <taxon>Bacteria</taxon>
        <taxon>Bacillati</taxon>
        <taxon>Chloroflexota</taxon>
        <taxon>Candidatus Thermofontia</taxon>
        <taxon>Candidatus Thermofonsia Clade 3</taxon>
    </lineage>
</organism>
<dbReference type="InterPro" id="IPR013216">
    <property type="entry name" value="Methyltransf_11"/>
</dbReference>
<accession>A0A2M8QE08</accession>
<evidence type="ECO:0000256" key="1">
    <source>
        <dbReference type="ARBA" id="ARBA00022603"/>
    </source>
</evidence>
<dbReference type="Gene3D" id="3.40.50.150">
    <property type="entry name" value="Vaccinia Virus protein VP39"/>
    <property type="match status" value="1"/>
</dbReference>
<dbReference type="CDD" id="cd02440">
    <property type="entry name" value="AdoMet_MTases"/>
    <property type="match status" value="1"/>
</dbReference>
<dbReference type="InterPro" id="IPR029063">
    <property type="entry name" value="SAM-dependent_MTases_sf"/>
</dbReference>
<dbReference type="AlphaFoldDB" id="A0A2M8QE08"/>
<proteinExistence type="predicted"/>
<evidence type="ECO:0000256" key="2">
    <source>
        <dbReference type="ARBA" id="ARBA00022679"/>
    </source>
</evidence>
<comment type="caution">
    <text evidence="6">The sequence shown here is derived from an EMBL/GenBank/DDBJ whole genome shotgun (WGS) entry which is preliminary data.</text>
</comment>
<protein>
    <submittedName>
        <fullName evidence="6">Class I SAM-dependent methyltransferase</fullName>
    </submittedName>
</protein>
<dbReference type="PANTHER" id="PTHR43464">
    <property type="entry name" value="METHYLTRANSFERASE"/>
    <property type="match status" value="1"/>
</dbReference>
<keyword evidence="1 6" id="KW-0489">Methyltransferase</keyword>
<evidence type="ECO:0000259" key="5">
    <source>
        <dbReference type="Pfam" id="PF08241"/>
    </source>
</evidence>
<sequence length="250" mass="27721">MSEPSDALHPSTAKAAERGNPSFVWRAGQERRLAMLNAVAPLAGKRVLEFGCGIGLYMREIRRYTPHVFGFDIEIERLQTGRAAGGTGLLAAAAERLPFADNAFDVVFSNEVLEHVVDDRAACREMARVLRPGGRAVIFAPNRLYPFETHGIYWRGQYHFGNKLLVNWLPDVIRNALAPHVRAYTSRQLRALFDGAPVRLVLHTQVYPGFDNIVARAGLAGRALRAAAHRFESSPLRAFGLSHLLVVEKV</sequence>
<dbReference type="Proteomes" id="UP000230790">
    <property type="component" value="Unassembled WGS sequence"/>
</dbReference>
<dbReference type="SUPFAM" id="SSF53335">
    <property type="entry name" value="S-adenosyl-L-methionine-dependent methyltransferases"/>
    <property type="match status" value="1"/>
</dbReference>
<dbReference type="EMBL" id="PGTN01000026">
    <property type="protein sequence ID" value="PJF48039.1"/>
    <property type="molecule type" value="Genomic_DNA"/>
</dbReference>
<name>A0A2M8QE08_9CHLR</name>
<reference evidence="6 7" key="1">
    <citation type="submission" date="2017-11" db="EMBL/GenBank/DDBJ databases">
        <title>Evolution of Phototrophy in the Chloroflexi Phylum Driven by Horizontal Gene Transfer.</title>
        <authorList>
            <person name="Ward L.M."/>
            <person name="Hemp J."/>
            <person name="Shih P.M."/>
            <person name="Mcglynn S.E."/>
            <person name="Fischer W."/>
        </authorList>
    </citation>
    <scope>NUCLEOTIDE SEQUENCE [LARGE SCALE GENOMIC DNA]</scope>
    <source>
        <strain evidence="6">JP3_7</strain>
    </source>
</reference>
<keyword evidence="2 6" id="KW-0808">Transferase</keyword>
<dbReference type="PANTHER" id="PTHR43464:SF19">
    <property type="entry name" value="UBIQUINONE BIOSYNTHESIS O-METHYLTRANSFERASE, MITOCHONDRIAL"/>
    <property type="match status" value="1"/>
</dbReference>
<feature type="domain" description="Methyltransferase type 11" evidence="5">
    <location>
        <begin position="48"/>
        <end position="138"/>
    </location>
</feature>
<evidence type="ECO:0000313" key="6">
    <source>
        <dbReference type="EMBL" id="PJF48039.1"/>
    </source>
</evidence>
<feature type="region of interest" description="Disordered" evidence="4">
    <location>
        <begin position="1"/>
        <end position="20"/>
    </location>
</feature>
<evidence type="ECO:0000256" key="3">
    <source>
        <dbReference type="ARBA" id="ARBA00022691"/>
    </source>
</evidence>
<evidence type="ECO:0000313" key="7">
    <source>
        <dbReference type="Proteomes" id="UP000230790"/>
    </source>
</evidence>
<dbReference type="GO" id="GO:0008757">
    <property type="term" value="F:S-adenosylmethionine-dependent methyltransferase activity"/>
    <property type="evidence" value="ECO:0007669"/>
    <property type="project" value="InterPro"/>
</dbReference>
<dbReference type="Pfam" id="PF08241">
    <property type="entry name" value="Methyltransf_11"/>
    <property type="match status" value="1"/>
</dbReference>
<evidence type="ECO:0000256" key="4">
    <source>
        <dbReference type="SAM" id="MobiDB-lite"/>
    </source>
</evidence>
<keyword evidence="3" id="KW-0949">S-adenosyl-L-methionine</keyword>